<proteinExistence type="predicted"/>
<evidence type="ECO:0000313" key="1">
    <source>
        <dbReference type="EMBL" id="KAH7866451.1"/>
    </source>
</evidence>
<protein>
    <submittedName>
        <fullName evidence="1">Uncharacterized protein</fullName>
    </submittedName>
</protein>
<reference evidence="1 2" key="1">
    <citation type="journal article" date="2021" name="Hortic Res">
        <title>High-quality reference genome and annotation aids understanding of berry development for evergreen blueberry (Vaccinium darrowii).</title>
        <authorList>
            <person name="Yu J."/>
            <person name="Hulse-Kemp A.M."/>
            <person name="Babiker E."/>
            <person name="Staton M."/>
        </authorList>
    </citation>
    <scope>NUCLEOTIDE SEQUENCE [LARGE SCALE GENOMIC DNA]</scope>
    <source>
        <strain evidence="2">cv. NJ 8807/NJ 8810</strain>
        <tissue evidence="1">Young leaf</tissue>
    </source>
</reference>
<organism evidence="1 2">
    <name type="scientific">Vaccinium darrowii</name>
    <dbReference type="NCBI Taxonomy" id="229202"/>
    <lineage>
        <taxon>Eukaryota</taxon>
        <taxon>Viridiplantae</taxon>
        <taxon>Streptophyta</taxon>
        <taxon>Embryophyta</taxon>
        <taxon>Tracheophyta</taxon>
        <taxon>Spermatophyta</taxon>
        <taxon>Magnoliopsida</taxon>
        <taxon>eudicotyledons</taxon>
        <taxon>Gunneridae</taxon>
        <taxon>Pentapetalae</taxon>
        <taxon>asterids</taxon>
        <taxon>Ericales</taxon>
        <taxon>Ericaceae</taxon>
        <taxon>Vaccinioideae</taxon>
        <taxon>Vaccinieae</taxon>
        <taxon>Vaccinium</taxon>
    </lineage>
</organism>
<accession>A0ACB7ZLD8</accession>
<evidence type="ECO:0000313" key="2">
    <source>
        <dbReference type="Proteomes" id="UP000828048"/>
    </source>
</evidence>
<comment type="caution">
    <text evidence="1">The sequence shown here is derived from an EMBL/GenBank/DDBJ whole genome shotgun (WGS) entry which is preliminary data.</text>
</comment>
<keyword evidence="2" id="KW-1185">Reference proteome</keyword>
<sequence length="117" mass="13661">MTGTKDLGMSTYKINAYQMRFGIFVGVKSHGKIVLFGCALLQNETTSAFQWLFKTFLALMKKQPKTILIDQDPWMSEAIRKEFPSTKHSFCTWHITSKFSGWFTVVVHNQYQTWCMY</sequence>
<dbReference type="EMBL" id="CM037159">
    <property type="protein sequence ID" value="KAH7866451.1"/>
    <property type="molecule type" value="Genomic_DNA"/>
</dbReference>
<gene>
    <name evidence="1" type="ORF">Vadar_020612</name>
</gene>
<name>A0ACB7ZLD8_9ERIC</name>
<dbReference type="Proteomes" id="UP000828048">
    <property type="component" value="Chromosome 9"/>
</dbReference>